<dbReference type="GO" id="GO:0046983">
    <property type="term" value="F:protein dimerization activity"/>
    <property type="evidence" value="ECO:0007669"/>
    <property type="project" value="InterPro"/>
</dbReference>
<dbReference type="GO" id="GO:0000978">
    <property type="term" value="F:RNA polymerase II cis-regulatory region sequence-specific DNA binding"/>
    <property type="evidence" value="ECO:0007669"/>
    <property type="project" value="TreeGrafter"/>
</dbReference>
<keyword evidence="10" id="KW-1185">Reference proteome</keyword>
<reference evidence="9 10" key="1">
    <citation type="submission" date="2020-08" db="EMBL/GenBank/DDBJ databases">
        <title>Plant Genome Project.</title>
        <authorList>
            <person name="Zhang R.-G."/>
        </authorList>
    </citation>
    <scope>NUCLEOTIDE SEQUENCE [LARGE SCALE GENOMIC DNA]</scope>
    <source>
        <tissue evidence="9">Rhizome</tissue>
    </source>
</reference>
<feature type="coiled-coil region" evidence="6">
    <location>
        <begin position="97"/>
        <end position="131"/>
    </location>
</feature>
<sequence length="686" mass="77237">MARTRAPSKGRRKIEMKKIQSEDARHVCFSKRKAGIFAKASDISTLCGVDVVVMMYSPAGNPYSFGSPSVDQVVDRFLLGNLLQFDANTSLNLNHVHQQLSQEYMDLSNQLEAAKDRSVNLKDRIANAQTQEFDVARDINKSSLEQVDRLMNGYERLKIWIRFKKREEATVWDDRQNIALGATPLTPSSPTLLFLLLDPHHQGPATISSSPSPVRPLLSFTGCISANPHTPDQEPELSVDAIHLQTPTDSPPKKLTSGLPPDVQKPRDSRTLPQQVRCGDLPPLLASARLLLPPNATHPQAMASVILLIASHVKIEHAWLYLIHAFDVFDEIPLTLIASTTSVGLEYCKMQGERRLSFMCGCNLPPQGPKHKRPPCKHHELGRVAVTDWARNATVRPNAKTKTHIWRKSVALSDSRNQQNPNTPLRQLLSFFLCYSGSHSILSPHFPINAFNTWLAHPPPPPLLHIGVINPREKAAEHTHQSVPLLLFLSSAARNGPSPLDQLPSLIHSSFHCIQQFSRREIIVQERGEQTKVRTLIGSRPPMCERSCRACGHCEAVQVPVIPQALNKDRSKKLQASASDSRGDMSSNYKPLSWNWELEELEYSHILLHGSWELEYSHILLLHGSWELEYSHILLLLHGSWELEYSHILLLLLLHGRKLCLHILLHLHGRKLCHILLLLLHGRELY</sequence>
<dbReference type="Proteomes" id="UP000734854">
    <property type="component" value="Unassembled WGS sequence"/>
</dbReference>
<evidence type="ECO:0000256" key="1">
    <source>
        <dbReference type="ARBA" id="ARBA00004123"/>
    </source>
</evidence>
<evidence type="ECO:0000313" key="10">
    <source>
        <dbReference type="Proteomes" id="UP000734854"/>
    </source>
</evidence>
<keyword evidence="2" id="KW-0805">Transcription regulation</keyword>
<dbReference type="SUPFAM" id="SSF55455">
    <property type="entry name" value="SRF-like"/>
    <property type="match status" value="1"/>
</dbReference>
<evidence type="ECO:0000256" key="6">
    <source>
        <dbReference type="SAM" id="Coils"/>
    </source>
</evidence>
<evidence type="ECO:0000256" key="4">
    <source>
        <dbReference type="ARBA" id="ARBA00023163"/>
    </source>
</evidence>
<dbReference type="Pfam" id="PF17181">
    <property type="entry name" value="EPF"/>
    <property type="match status" value="1"/>
</dbReference>
<dbReference type="GO" id="GO:0000981">
    <property type="term" value="F:DNA-binding transcription factor activity, RNA polymerase II-specific"/>
    <property type="evidence" value="ECO:0007669"/>
    <property type="project" value="TreeGrafter"/>
</dbReference>
<dbReference type="SMART" id="SM00432">
    <property type="entry name" value="MADS"/>
    <property type="match status" value="1"/>
</dbReference>
<gene>
    <name evidence="9" type="ORF">ZIOFF_009230</name>
</gene>
<keyword evidence="6" id="KW-0175">Coiled coil</keyword>
<comment type="subcellular location">
    <subcellularLocation>
        <location evidence="1">Nucleus</location>
    </subcellularLocation>
</comment>
<keyword evidence="5" id="KW-0539">Nucleus</keyword>
<dbReference type="EMBL" id="JACMSC010000003">
    <property type="protein sequence ID" value="KAG6527137.1"/>
    <property type="molecule type" value="Genomic_DNA"/>
</dbReference>
<feature type="domain" description="MADS-box" evidence="8">
    <location>
        <begin position="9"/>
        <end position="69"/>
    </location>
</feature>
<protein>
    <recommendedName>
        <fullName evidence="8">MADS-box domain-containing protein</fullName>
    </recommendedName>
</protein>
<comment type="caution">
    <text evidence="9">The sequence shown here is derived from an EMBL/GenBank/DDBJ whole genome shotgun (WGS) entry which is preliminary data.</text>
</comment>
<keyword evidence="3" id="KW-0238">DNA-binding</keyword>
<dbReference type="PANTHER" id="PTHR11945">
    <property type="entry name" value="MADS BOX PROTEIN"/>
    <property type="match status" value="1"/>
</dbReference>
<feature type="region of interest" description="Disordered" evidence="7">
    <location>
        <begin position="244"/>
        <end position="273"/>
    </location>
</feature>
<dbReference type="Pfam" id="PF00319">
    <property type="entry name" value="SRF-TF"/>
    <property type="match status" value="1"/>
</dbReference>
<evidence type="ECO:0000256" key="5">
    <source>
        <dbReference type="ARBA" id="ARBA00023242"/>
    </source>
</evidence>
<dbReference type="PRINTS" id="PR00404">
    <property type="entry name" value="MADSDOMAIN"/>
</dbReference>
<evidence type="ECO:0000313" key="9">
    <source>
        <dbReference type="EMBL" id="KAG6527137.1"/>
    </source>
</evidence>
<dbReference type="AlphaFoldDB" id="A0A8J5HX50"/>
<dbReference type="PANTHER" id="PTHR11945:SF776">
    <property type="entry name" value="AGAMOUS-LIKE 50-RELATED"/>
    <property type="match status" value="1"/>
</dbReference>
<name>A0A8J5HX50_ZINOF</name>
<evidence type="ECO:0000256" key="7">
    <source>
        <dbReference type="SAM" id="MobiDB-lite"/>
    </source>
</evidence>
<proteinExistence type="predicted"/>
<dbReference type="PROSITE" id="PS50066">
    <property type="entry name" value="MADS_BOX_2"/>
    <property type="match status" value="1"/>
</dbReference>
<accession>A0A8J5HX50</accession>
<keyword evidence="4" id="KW-0804">Transcription</keyword>
<organism evidence="9 10">
    <name type="scientific">Zingiber officinale</name>
    <name type="common">Ginger</name>
    <name type="synonym">Amomum zingiber</name>
    <dbReference type="NCBI Taxonomy" id="94328"/>
    <lineage>
        <taxon>Eukaryota</taxon>
        <taxon>Viridiplantae</taxon>
        <taxon>Streptophyta</taxon>
        <taxon>Embryophyta</taxon>
        <taxon>Tracheophyta</taxon>
        <taxon>Spermatophyta</taxon>
        <taxon>Magnoliopsida</taxon>
        <taxon>Liliopsida</taxon>
        <taxon>Zingiberales</taxon>
        <taxon>Zingiberaceae</taxon>
        <taxon>Zingiber</taxon>
    </lineage>
</organism>
<dbReference type="InterPro" id="IPR002100">
    <property type="entry name" value="TF_MADSbox"/>
</dbReference>
<dbReference type="Gene3D" id="3.40.1810.10">
    <property type="entry name" value="Transcription factor, MADS-box"/>
    <property type="match status" value="1"/>
</dbReference>
<evidence type="ECO:0000256" key="3">
    <source>
        <dbReference type="ARBA" id="ARBA00023125"/>
    </source>
</evidence>
<evidence type="ECO:0000256" key="2">
    <source>
        <dbReference type="ARBA" id="ARBA00023015"/>
    </source>
</evidence>
<dbReference type="InterPro" id="IPR036879">
    <property type="entry name" value="TF_MADSbox_sf"/>
</dbReference>
<dbReference type="GO" id="GO:0005634">
    <property type="term" value="C:nucleus"/>
    <property type="evidence" value="ECO:0007669"/>
    <property type="project" value="UniProtKB-SubCell"/>
</dbReference>
<dbReference type="FunFam" id="3.40.1810.10:FF:000006">
    <property type="entry name" value="Agamous-like MADS-box protein AGL62"/>
    <property type="match status" value="1"/>
</dbReference>
<evidence type="ECO:0000259" key="8">
    <source>
        <dbReference type="PROSITE" id="PS50066"/>
    </source>
</evidence>